<evidence type="ECO:0000313" key="6">
    <source>
        <dbReference type="Proteomes" id="UP000177230"/>
    </source>
</evidence>
<organism evidence="5 6">
    <name type="scientific">Candidatus Edwardsbacteria bacterium GWF2_54_11</name>
    <dbReference type="NCBI Taxonomy" id="1817851"/>
    <lineage>
        <taxon>Bacteria</taxon>
        <taxon>Candidatus Edwardsiibacteriota</taxon>
    </lineage>
</organism>
<dbReference type="InterPro" id="IPR017871">
    <property type="entry name" value="ABC_transporter-like_CS"/>
</dbReference>
<keyword evidence="3 5" id="KW-0067">ATP-binding</keyword>
<evidence type="ECO:0000313" key="5">
    <source>
        <dbReference type="EMBL" id="OGF07185.1"/>
    </source>
</evidence>
<evidence type="ECO:0000256" key="2">
    <source>
        <dbReference type="ARBA" id="ARBA00022741"/>
    </source>
</evidence>
<dbReference type="InterPro" id="IPR003593">
    <property type="entry name" value="AAA+_ATPase"/>
</dbReference>
<keyword evidence="1" id="KW-0813">Transport</keyword>
<dbReference type="Gene3D" id="3.40.50.300">
    <property type="entry name" value="P-loop containing nucleotide triphosphate hydrolases"/>
    <property type="match status" value="1"/>
</dbReference>
<protein>
    <submittedName>
        <fullName evidence="5">ABC transporter ATP-binding protein</fullName>
    </submittedName>
</protein>
<dbReference type="EMBL" id="MFFM01000051">
    <property type="protein sequence ID" value="OGF07185.1"/>
    <property type="molecule type" value="Genomic_DNA"/>
</dbReference>
<dbReference type="SMART" id="SM00382">
    <property type="entry name" value="AAA"/>
    <property type="match status" value="1"/>
</dbReference>
<dbReference type="PROSITE" id="PS00211">
    <property type="entry name" value="ABC_TRANSPORTER_1"/>
    <property type="match status" value="1"/>
</dbReference>
<proteinExistence type="predicted"/>
<reference evidence="5 6" key="1">
    <citation type="journal article" date="2016" name="Nat. Commun.">
        <title>Thousands of microbial genomes shed light on interconnected biogeochemical processes in an aquifer system.</title>
        <authorList>
            <person name="Anantharaman K."/>
            <person name="Brown C.T."/>
            <person name="Hug L.A."/>
            <person name="Sharon I."/>
            <person name="Castelle C.J."/>
            <person name="Probst A.J."/>
            <person name="Thomas B.C."/>
            <person name="Singh A."/>
            <person name="Wilkins M.J."/>
            <person name="Karaoz U."/>
            <person name="Brodie E.L."/>
            <person name="Williams K.H."/>
            <person name="Hubbard S.S."/>
            <person name="Banfield J.F."/>
        </authorList>
    </citation>
    <scope>NUCLEOTIDE SEQUENCE [LARGE SCALE GENOMIC DNA]</scope>
</reference>
<dbReference type="SUPFAM" id="SSF52540">
    <property type="entry name" value="P-loop containing nucleoside triphosphate hydrolases"/>
    <property type="match status" value="1"/>
</dbReference>
<name>A0A1F5QY92_9BACT</name>
<dbReference type="CDD" id="cd03261">
    <property type="entry name" value="ABC_Org_Solvent_Resistant"/>
    <property type="match status" value="1"/>
</dbReference>
<evidence type="ECO:0000256" key="3">
    <source>
        <dbReference type="ARBA" id="ARBA00022840"/>
    </source>
</evidence>
<dbReference type="Proteomes" id="UP000177230">
    <property type="component" value="Unassembled WGS sequence"/>
</dbReference>
<comment type="caution">
    <text evidence="5">The sequence shown here is derived from an EMBL/GenBank/DDBJ whole genome shotgun (WGS) entry which is preliminary data.</text>
</comment>
<dbReference type="Pfam" id="PF00005">
    <property type="entry name" value="ABC_tran"/>
    <property type="match status" value="1"/>
</dbReference>
<sequence length="242" mass="26185">MIEISNIYKSFNSKQVLAGVDLSINTGETMVIIGGSGCGKSVLLRHIIGLMQPDKGSIKIDGTELAHIRKNELFALRKRLGMLFQGAALFDSLTVAENVGLGLKEHSEYSAEQISGIVNKKLELVGMSGTGGLMPAELSGGMKKRVGLARAIAMDPEYILYDEPTTGLDPIMADKINDLIIDLRNKMTLTSIAVTHDMVSASKIADRIAMLHQGRIIFCGTPEEIKGSPDQRVQRFINGEAD</sequence>
<evidence type="ECO:0000259" key="4">
    <source>
        <dbReference type="PROSITE" id="PS50893"/>
    </source>
</evidence>
<feature type="domain" description="ABC transporter" evidence="4">
    <location>
        <begin position="2"/>
        <end position="238"/>
    </location>
</feature>
<keyword evidence="2" id="KW-0547">Nucleotide-binding</keyword>
<dbReference type="AlphaFoldDB" id="A0A1F5QY92"/>
<dbReference type="PROSITE" id="PS50893">
    <property type="entry name" value="ABC_TRANSPORTER_2"/>
    <property type="match status" value="1"/>
</dbReference>
<dbReference type="InterPro" id="IPR027417">
    <property type="entry name" value="P-loop_NTPase"/>
</dbReference>
<dbReference type="InterPro" id="IPR003439">
    <property type="entry name" value="ABC_transporter-like_ATP-bd"/>
</dbReference>
<dbReference type="PANTHER" id="PTHR43023:SF6">
    <property type="entry name" value="INTERMEMBRANE PHOSPHOLIPID TRANSPORT SYSTEM ATP-BINDING PROTEIN MLAF"/>
    <property type="match status" value="1"/>
</dbReference>
<evidence type="ECO:0000256" key="1">
    <source>
        <dbReference type="ARBA" id="ARBA00022448"/>
    </source>
</evidence>
<dbReference type="GO" id="GO:0016887">
    <property type="term" value="F:ATP hydrolysis activity"/>
    <property type="evidence" value="ECO:0007669"/>
    <property type="project" value="InterPro"/>
</dbReference>
<dbReference type="PANTHER" id="PTHR43023">
    <property type="entry name" value="PROTEIN TRIGALACTOSYLDIACYLGLYCEROL 3, CHLOROPLASTIC"/>
    <property type="match status" value="1"/>
</dbReference>
<gene>
    <name evidence="5" type="ORF">A2024_09715</name>
</gene>
<dbReference type="GO" id="GO:0005524">
    <property type="term" value="F:ATP binding"/>
    <property type="evidence" value="ECO:0007669"/>
    <property type="project" value="UniProtKB-KW"/>
</dbReference>
<accession>A0A1F5QY92</accession>